<keyword evidence="8 10" id="KW-0472">Membrane</keyword>
<keyword evidence="5 10" id="KW-0812">Transmembrane</keyword>
<feature type="transmembrane region" description="Helical" evidence="10">
    <location>
        <begin position="325"/>
        <end position="346"/>
    </location>
</feature>
<feature type="transmembrane region" description="Helical" evidence="10">
    <location>
        <begin position="366"/>
        <end position="387"/>
    </location>
</feature>
<dbReference type="Pfam" id="PF07787">
    <property type="entry name" value="TMEM43"/>
    <property type="match status" value="1"/>
</dbReference>
<evidence type="ECO:0000313" key="11">
    <source>
        <dbReference type="Proteomes" id="UP000694844"/>
    </source>
</evidence>
<evidence type="ECO:0000313" key="12">
    <source>
        <dbReference type="RefSeq" id="XP_022302172.1"/>
    </source>
</evidence>
<name>A0A8B8BFN8_CRAVI</name>
<dbReference type="AlphaFoldDB" id="A0A8B8BFN8"/>
<dbReference type="PANTHER" id="PTHR13416">
    <property type="match status" value="1"/>
</dbReference>
<accession>A0A8B8BFN8</accession>
<dbReference type="OrthoDB" id="410725at2759"/>
<keyword evidence="7 10" id="KW-1133">Transmembrane helix</keyword>
<feature type="transmembrane region" description="Helical" evidence="10">
    <location>
        <begin position="45"/>
        <end position="68"/>
    </location>
</feature>
<organism evidence="11 12">
    <name type="scientific">Crassostrea virginica</name>
    <name type="common">Eastern oyster</name>
    <dbReference type="NCBI Taxonomy" id="6565"/>
    <lineage>
        <taxon>Eukaryota</taxon>
        <taxon>Metazoa</taxon>
        <taxon>Spiralia</taxon>
        <taxon>Lophotrochozoa</taxon>
        <taxon>Mollusca</taxon>
        <taxon>Bivalvia</taxon>
        <taxon>Autobranchia</taxon>
        <taxon>Pteriomorphia</taxon>
        <taxon>Ostreida</taxon>
        <taxon>Ostreoidea</taxon>
        <taxon>Ostreidae</taxon>
        <taxon>Crassostrea</taxon>
    </lineage>
</organism>
<comment type="similarity">
    <text evidence="4">Belongs to the TMEM43 family.</text>
</comment>
<evidence type="ECO:0000256" key="8">
    <source>
        <dbReference type="ARBA" id="ARBA00023136"/>
    </source>
</evidence>
<dbReference type="GO" id="GO:0005637">
    <property type="term" value="C:nuclear inner membrane"/>
    <property type="evidence" value="ECO:0007669"/>
    <property type="project" value="TreeGrafter"/>
</dbReference>
<dbReference type="Proteomes" id="UP000694844">
    <property type="component" value="Chromosome 8"/>
</dbReference>
<evidence type="ECO:0000256" key="6">
    <source>
        <dbReference type="ARBA" id="ARBA00022824"/>
    </source>
</evidence>
<dbReference type="InterPro" id="IPR012430">
    <property type="entry name" value="TMEM43_fam"/>
</dbReference>
<gene>
    <name evidence="12" type="primary">LOC111110104</name>
</gene>
<evidence type="ECO:0000256" key="4">
    <source>
        <dbReference type="ARBA" id="ARBA00006627"/>
    </source>
</evidence>
<evidence type="ECO:0000256" key="1">
    <source>
        <dbReference type="ARBA" id="ARBA00004127"/>
    </source>
</evidence>
<keyword evidence="6" id="KW-0256">Endoplasmic reticulum</keyword>
<evidence type="ECO:0000256" key="3">
    <source>
        <dbReference type="ARBA" id="ARBA00004586"/>
    </source>
</evidence>
<protein>
    <submittedName>
        <fullName evidence="12">Transmembrane protein 43-like isoform X1</fullName>
    </submittedName>
</protein>
<proteinExistence type="inferred from homology"/>
<dbReference type="GO" id="GO:0005789">
    <property type="term" value="C:endoplasmic reticulum membrane"/>
    <property type="evidence" value="ECO:0007669"/>
    <property type="project" value="UniProtKB-SubCell"/>
</dbReference>
<evidence type="ECO:0000256" key="10">
    <source>
        <dbReference type="SAM" id="Phobius"/>
    </source>
</evidence>
<dbReference type="GeneID" id="111110104"/>
<dbReference type="GO" id="GO:0006629">
    <property type="term" value="P:lipid metabolic process"/>
    <property type="evidence" value="ECO:0007669"/>
    <property type="project" value="TreeGrafter"/>
</dbReference>
<keyword evidence="9" id="KW-0539">Nucleus</keyword>
<sequence length="420" mass="46767">MFSALFDVVKNKSQKIVNYPNAPGHHMESHTRVSYRRNPGFLERIGHSLVGVLVGIALLIGASCLLFWNEGRAVKTAKSLDEGLSRVLVVENVFGMDTNNNGALVYFSGELSTGKKPLVDDLHHVTVNAVKLQRTVEMYQWVETETKREYNEGGQTRTETTYSYDLEWRSTPINSDSFDNPVGHENPRRFRVESKLQVASPVHVGFYHLSEGLVDQISEFRAIPSDLLPVPHGGYTVYDGMYYMSHNPNSPQAGDIRVIYTYAGLSGESVLGKPDVVSVIGKLSGNSIVSYESEHGYSLLFLYMGRHSPEAMFAKEHQKNTMISWAVRIGGWLLMFVGFGCLTSIIRTLVDWLPIVRELVAIGVTMMNLTLSISLSLTVIAIGWIAYRPLMGMAILAMAATPFFMAKFKSRGAHSHSSYE</sequence>
<dbReference type="PANTHER" id="PTHR13416:SF2">
    <property type="entry name" value="TRANSMEMBRANE PROTEIN 43"/>
    <property type="match status" value="1"/>
</dbReference>
<evidence type="ECO:0000256" key="5">
    <source>
        <dbReference type="ARBA" id="ARBA00022692"/>
    </source>
</evidence>
<evidence type="ECO:0000256" key="7">
    <source>
        <dbReference type="ARBA" id="ARBA00022989"/>
    </source>
</evidence>
<dbReference type="GO" id="GO:0071763">
    <property type="term" value="P:nuclear membrane organization"/>
    <property type="evidence" value="ECO:0007669"/>
    <property type="project" value="TreeGrafter"/>
</dbReference>
<evidence type="ECO:0000256" key="2">
    <source>
        <dbReference type="ARBA" id="ARBA00004259"/>
    </source>
</evidence>
<dbReference type="KEGG" id="cvn:111110104"/>
<dbReference type="RefSeq" id="XP_022302172.1">
    <property type="nucleotide sequence ID" value="XM_022446464.1"/>
</dbReference>
<comment type="subcellular location">
    <subcellularLocation>
        <location evidence="1">Endomembrane system</location>
        <topology evidence="1">Multi-pass membrane protein</topology>
    </subcellularLocation>
    <subcellularLocation>
        <location evidence="3">Endoplasmic reticulum membrane</location>
    </subcellularLocation>
    <subcellularLocation>
        <location evidence="2">Nucleus envelope</location>
    </subcellularLocation>
</comment>
<keyword evidence="11" id="KW-1185">Reference proteome</keyword>
<evidence type="ECO:0000256" key="9">
    <source>
        <dbReference type="ARBA" id="ARBA00023242"/>
    </source>
</evidence>
<reference evidence="12" key="1">
    <citation type="submission" date="2025-08" db="UniProtKB">
        <authorList>
            <consortium name="RefSeq"/>
        </authorList>
    </citation>
    <scope>IDENTIFICATION</scope>
    <source>
        <tissue evidence="12">Whole sample</tissue>
    </source>
</reference>